<dbReference type="CDD" id="cd10455">
    <property type="entry name" value="GIY-YIG_SLX1"/>
    <property type="match status" value="1"/>
</dbReference>
<dbReference type="InterPro" id="IPR048749">
    <property type="entry name" value="SLX1_C"/>
</dbReference>
<dbReference type="Proteomes" id="UP000422736">
    <property type="component" value="Chromosome 2"/>
</dbReference>
<accession>A0ABX6ERW5</accession>
<comment type="subcellular location">
    <subcellularLocation>
        <location evidence="8">Nucleus</location>
    </subcellularLocation>
</comment>
<dbReference type="SUPFAM" id="SSF82771">
    <property type="entry name" value="GIY-YIG endonuclease"/>
    <property type="match status" value="1"/>
</dbReference>
<keyword evidence="4 8" id="KW-0378">Hydrolase</keyword>
<evidence type="ECO:0000256" key="4">
    <source>
        <dbReference type="ARBA" id="ARBA00022801"/>
    </source>
</evidence>
<keyword evidence="5 8" id="KW-0233">DNA recombination</keyword>
<dbReference type="GO" id="GO:0004519">
    <property type="term" value="F:endonuclease activity"/>
    <property type="evidence" value="ECO:0007669"/>
    <property type="project" value="UniProtKB-KW"/>
</dbReference>
<dbReference type="EMBL" id="CP015055">
    <property type="protein sequence ID" value="QGN14469.1"/>
    <property type="molecule type" value="Genomic_DNA"/>
</dbReference>
<keyword evidence="7 8" id="KW-0539">Nucleus</keyword>
<evidence type="ECO:0000313" key="10">
    <source>
        <dbReference type="EMBL" id="QGN14469.1"/>
    </source>
</evidence>
<sequence length="287" mass="33756">MSKQHCVPDFYCCYLLRSIPKPNSFYIGSSPDPVRRLRQHNGDVSRGGAFRTKRMGTRPWKMVCFVYGFTSKIAALQFEHAWQHSYKTRFIEDDERLVTKKNTRNGIATKLGNARLLMKHAYFDTMGLRIRFFDRLAWDCWETNKFRIQYNVTVCEVDECVLTDDSELDDLNELNLERIKAFYEDHIASEQVVFQRYQDQLTYDTQNCMLCDATIDYVHDQGTQMIAFCIDDDCNFISCLRCLYKNFTKNSNVIIPKWGNCPKCHTNLHWSEVVKYSTVIRRSLVGE</sequence>
<keyword evidence="3 8" id="KW-0227">DNA damage</keyword>
<evidence type="ECO:0000256" key="3">
    <source>
        <dbReference type="ARBA" id="ARBA00022763"/>
    </source>
</evidence>
<dbReference type="PANTHER" id="PTHR20208:SF10">
    <property type="entry name" value="STRUCTURE-SPECIFIC ENDONUCLEASE SUBUNIT SLX1"/>
    <property type="match status" value="1"/>
</dbReference>
<feature type="domain" description="GIY-YIG" evidence="9">
    <location>
        <begin position="9"/>
        <end position="92"/>
    </location>
</feature>
<comment type="function">
    <text evidence="8">Catalytic subunit of the SLX1-SLX4 structure-specific endonuclease that resolves DNA secondary structures generated during DNA repair and recombination. Has endonuclease activity towards branched DNA substrates, introducing single-strand cuts in duplex DNA close to junctions with ss-DNA.</text>
</comment>
<comment type="caution">
    <text evidence="8">Lacks conserved residue(s) required for the propagation of feature annotation.</text>
</comment>
<comment type="similarity">
    <text evidence="8">Belongs to the SLX1 family.</text>
</comment>
<reference evidence="10 11" key="2">
    <citation type="submission" date="2019-11" db="EMBL/GenBank/DDBJ databases">
        <authorList>
            <person name="Lu H."/>
        </authorList>
    </citation>
    <scope>NUCLEOTIDE SEQUENCE [LARGE SCALE GENOMIC DNA]</scope>
    <source>
        <strain evidence="10 11">FIM1</strain>
    </source>
</reference>
<reference evidence="10 11" key="1">
    <citation type="submission" date="2016-03" db="EMBL/GenBank/DDBJ databases">
        <title>How can Kluyveromyces marxianus grow so fast - potential evolutionary course in Saccharomyces Complex revealed by comparative genomics.</title>
        <authorList>
            <person name="Mo W."/>
            <person name="Lu W."/>
            <person name="Yang X."/>
            <person name="Qi J."/>
            <person name="Lv H."/>
        </authorList>
    </citation>
    <scope>NUCLEOTIDE SEQUENCE [LARGE SCALE GENOMIC DNA]</scope>
    <source>
        <strain evidence="10 11">FIM1</strain>
    </source>
</reference>
<keyword evidence="6 8" id="KW-0234">DNA repair</keyword>
<dbReference type="Gene3D" id="3.30.40.10">
    <property type="entry name" value="Zinc/RING finger domain, C3HC4 (zinc finger)"/>
    <property type="match status" value="1"/>
</dbReference>
<dbReference type="HAMAP" id="MF_03100">
    <property type="entry name" value="Endonuc_su_Slx1"/>
    <property type="match status" value="1"/>
</dbReference>
<evidence type="ECO:0000256" key="7">
    <source>
        <dbReference type="ARBA" id="ARBA00023242"/>
    </source>
</evidence>
<dbReference type="InterPro" id="IPR050381">
    <property type="entry name" value="SLX1_endonuclease"/>
</dbReference>
<evidence type="ECO:0000313" key="11">
    <source>
        <dbReference type="Proteomes" id="UP000422736"/>
    </source>
</evidence>
<dbReference type="InterPro" id="IPR000305">
    <property type="entry name" value="GIY-YIG_endonuc"/>
</dbReference>
<keyword evidence="11" id="KW-1185">Reference proteome</keyword>
<keyword evidence="1 8" id="KW-0540">Nuclease</keyword>
<dbReference type="InterPro" id="IPR013083">
    <property type="entry name" value="Znf_RING/FYVE/PHD"/>
</dbReference>
<evidence type="ECO:0000256" key="6">
    <source>
        <dbReference type="ARBA" id="ARBA00023204"/>
    </source>
</evidence>
<organism evidence="10 11">
    <name type="scientific">Kluyveromyces marxianus</name>
    <name type="common">Yeast</name>
    <name type="synonym">Candida kefyr</name>
    <dbReference type="NCBI Taxonomy" id="4911"/>
    <lineage>
        <taxon>Eukaryota</taxon>
        <taxon>Fungi</taxon>
        <taxon>Dikarya</taxon>
        <taxon>Ascomycota</taxon>
        <taxon>Saccharomycotina</taxon>
        <taxon>Saccharomycetes</taxon>
        <taxon>Saccharomycetales</taxon>
        <taxon>Saccharomycetaceae</taxon>
        <taxon>Kluyveromyces</taxon>
    </lineage>
</organism>
<name>A0ABX6ERW5_KLUMA</name>
<evidence type="ECO:0000259" key="9">
    <source>
        <dbReference type="PROSITE" id="PS50164"/>
    </source>
</evidence>
<proteinExistence type="inferred from homology"/>
<keyword evidence="2 8" id="KW-0255">Endonuclease</keyword>
<dbReference type="Pfam" id="PF21202">
    <property type="entry name" value="SLX1_C"/>
    <property type="match status" value="1"/>
</dbReference>
<protein>
    <submittedName>
        <fullName evidence="10">Structure-specific endonuclease subunit SLX1</fullName>
    </submittedName>
</protein>
<comment type="subunit">
    <text evidence="8">Forms a heterodimer with SLX4.</text>
</comment>
<dbReference type="InterPro" id="IPR035901">
    <property type="entry name" value="GIY-YIG_endonuc_sf"/>
</dbReference>
<evidence type="ECO:0000256" key="8">
    <source>
        <dbReference type="HAMAP-Rule" id="MF_03100"/>
    </source>
</evidence>
<comment type="cofactor">
    <cofactor evidence="8">
        <name>a divalent metal cation</name>
        <dbReference type="ChEBI" id="CHEBI:60240"/>
    </cofactor>
</comment>
<dbReference type="Gene3D" id="3.40.1440.10">
    <property type="entry name" value="GIY-YIG endonuclease"/>
    <property type="match status" value="1"/>
</dbReference>
<dbReference type="PANTHER" id="PTHR20208">
    <property type="entry name" value="STRUCTURE-SPECIFIC ENDONUCLEASE SUBUNIT SLX1"/>
    <property type="match status" value="1"/>
</dbReference>
<dbReference type="Pfam" id="PF01541">
    <property type="entry name" value="GIY-YIG"/>
    <property type="match status" value="1"/>
</dbReference>
<dbReference type="PROSITE" id="PS50164">
    <property type="entry name" value="GIY_YIG"/>
    <property type="match status" value="1"/>
</dbReference>
<evidence type="ECO:0000256" key="5">
    <source>
        <dbReference type="ARBA" id="ARBA00023172"/>
    </source>
</evidence>
<gene>
    <name evidence="10" type="primary">SLX1</name>
    <name evidence="10" type="ORF">FIM1_1130</name>
</gene>
<evidence type="ECO:0000256" key="2">
    <source>
        <dbReference type="ARBA" id="ARBA00022759"/>
    </source>
</evidence>
<dbReference type="InterPro" id="IPR027520">
    <property type="entry name" value="Slx1"/>
</dbReference>
<evidence type="ECO:0000256" key="1">
    <source>
        <dbReference type="ARBA" id="ARBA00022722"/>
    </source>
</evidence>